<dbReference type="InterPro" id="IPR046342">
    <property type="entry name" value="CBS_dom_sf"/>
</dbReference>
<dbReference type="Pfam" id="PF00571">
    <property type="entry name" value="CBS"/>
    <property type="match status" value="2"/>
</dbReference>
<organism evidence="10 11">
    <name type="scientific">Dehalobacter restrictus (strain DSM 9455 / PER-K23)</name>
    <dbReference type="NCBI Taxonomy" id="871738"/>
    <lineage>
        <taxon>Bacteria</taxon>
        <taxon>Bacillati</taxon>
        <taxon>Bacillota</taxon>
        <taxon>Clostridia</taxon>
        <taxon>Eubacteriales</taxon>
        <taxon>Desulfitobacteriaceae</taxon>
        <taxon>Dehalobacter</taxon>
    </lineage>
</organism>
<evidence type="ECO:0000259" key="9">
    <source>
        <dbReference type="PROSITE" id="PS51371"/>
    </source>
</evidence>
<dbReference type="NCBIfam" id="NF003877">
    <property type="entry name" value="PRK05427.1"/>
    <property type="match status" value="1"/>
</dbReference>
<dbReference type="SMART" id="SM01131">
    <property type="entry name" value="DHHA2"/>
    <property type="match status" value="1"/>
</dbReference>
<evidence type="ECO:0000256" key="4">
    <source>
        <dbReference type="ARBA" id="ARBA00022801"/>
    </source>
</evidence>
<dbReference type="EC" id="3.6.1.1" evidence="2"/>
<dbReference type="Pfam" id="PF07085">
    <property type="entry name" value="DRTGG"/>
    <property type="match status" value="1"/>
</dbReference>
<dbReference type="InterPro" id="IPR004097">
    <property type="entry name" value="DHHA2"/>
</dbReference>
<dbReference type="GO" id="GO:0004427">
    <property type="term" value="F:inorganic diphosphate phosphatase activity"/>
    <property type="evidence" value="ECO:0007669"/>
    <property type="project" value="UniProtKB-EC"/>
</dbReference>
<evidence type="ECO:0000256" key="8">
    <source>
        <dbReference type="PROSITE-ProRule" id="PRU00703"/>
    </source>
</evidence>
<dbReference type="Pfam" id="PF02833">
    <property type="entry name" value="DHHA2"/>
    <property type="match status" value="1"/>
</dbReference>
<reference evidence="10 11" key="1">
    <citation type="journal article" date="2013" name="Stand. Genomic Sci.">
        <title>Complete genome sequence of Dehalobacter restrictus PER-K23(T.).</title>
        <authorList>
            <person name="Kruse T."/>
            <person name="Maillard J."/>
            <person name="Goodwin L."/>
            <person name="Woyke T."/>
            <person name="Teshima H."/>
            <person name="Bruce D."/>
            <person name="Detter C."/>
            <person name="Tapia R."/>
            <person name="Han C."/>
            <person name="Huntemann M."/>
            <person name="Wei C.L."/>
            <person name="Han J."/>
            <person name="Chen A."/>
            <person name="Kyrpides N."/>
            <person name="Szeto E."/>
            <person name="Markowitz V."/>
            <person name="Ivanova N."/>
            <person name="Pagani I."/>
            <person name="Pati A."/>
            <person name="Pitluck S."/>
            <person name="Nolan M."/>
            <person name="Holliger C."/>
            <person name="Smidt H."/>
        </authorList>
    </citation>
    <scope>NUCLEOTIDE SEQUENCE [LARGE SCALE GENOMIC DNA]</scope>
    <source>
        <strain evidence="11">DSM 9455</strain>
    </source>
</reference>
<dbReference type="SMART" id="SM00116">
    <property type="entry name" value="CBS"/>
    <property type="match status" value="2"/>
</dbReference>
<dbReference type="PANTHER" id="PTHR12112">
    <property type="entry name" value="BNIP - RELATED"/>
    <property type="match status" value="1"/>
</dbReference>
<accession>A0ABN4BUF5</accession>
<dbReference type="Proteomes" id="UP000018934">
    <property type="component" value="Chromosome"/>
</dbReference>
<dbReference type="CDD" id="cd04597">
    <property type="entry name" value="CBS_pair_inorgPPase"/>
    <property type="match status" value="1"/>
</dbReference>
<dbReference type="SUPFAM" id="SSF64182">
    <property type="entry name" value="DHH phosphoesterases"/>
    <property type="match status" value="1"/>
</dbReference>
<gene>
    <name evidence="10" type="ORF">DEHRE_13760</name>
</gene>
<dbReference type="Gene3D" id="3.10.580.10">
    <property type="entry name" value="CBS-domain"/>
    <property type="match status" value="1"/>
</dbReference>
<dbReference type="InterPro" id="IPR028979">
    <property type="entry name" value="Ser_kin/Pase_Hpr-like_N_sf"/>
</dbReference>
<dbReference type="PANTHER" id="PTHR12112:SF22">
    <property type="entry name" value="MANGANESE-DEPENDENT INORGANIC PYROPHOSPHATASE-RELATED"/>
    <property type="match status" value="1"/>
</dbReference>
<evidence type="ECO:0000256" key="2">
    <source>
        <dbReference type="ARBA" id="ARBA00012146"/>
    </source>
</evidence>
<dbReference type="NCBIfam" id="NF011442">
    <property type="entry name" value="PRK14869.1-4"/>
    <property type="match status" value="1"/>
</dbReference>
<name>A0ABN4BUF5_DEHRP</name>
<dbReference type="SUPFAM" id="SSF54631">
    <property type="entry name" value="CBS-domain pair"/>
    <property type="match status" value="1"/>
</dbReference>
<evidence type="ECO:0000313" key="10">
    <source>
        <dbReference type="EMBL" id="AHF11003.1"/>
    </source>
</evidence>
<dbReference type="SUPFAM" id="SSF75138">
    <property type="entry name" value="HprK N-terminal domain-like"/>
    <property type="match status" value="1"/>
</dbReference>
<keyword evidence="5" id="KW-0464">Manganese</keyword>
<dbReference type="NCBIfam" id="NF011443">
    <property type="entry name" value="PRK14869.1-5"/>
    <property type="match status" value="1"/>
</dbReference>
<evidence type="ECO:0000256" key="1">
    <source>
        <dbReference type="ARBA" id="ARBA00001936"/>
    </source>
</evidence>
<dbReference type="InterPro" id="IPR001667">
    <property type="entry name" value="DDH_dom"/>
</dbReference>
<feature type="domain" description="CBS" evidence="9">
    <location>
        <begin position="251"/>
        <end position="309"/>
    </location>
</feature>
<dbReference type="EMBL" id="CP007033">
    <property type="protein sequence ID" value="AHF11003.1"/>
    <property type="molecule type" value="Genomic_DNA"/>
</dbReference>
<dbReference type="Pfam" id="PF01368">
    <property type="entry name" value="DHH"/>
    <property type="match status" value="1"/>
</dbReference>
<evidence type="ECO:0000313" key="11">
    <source>
        <dbReference type="Proteomes" id="UP000018934"/>
    </source>
</evidence>
<evidence type="ECO:0000256" key="3">
    <source>
        <dbReference type="ARBA" id="ARBA00022723"/>
    </source>
</evidence>
<evidence type="ECO:0000256" key="5">
    <source>
        <dbReference type="ARBA" id="ARBA00023211"/>
    </source>
</evidence>
<feature type="domain" description="CBS" evidence="9">
    <location>
        <begin position="72"/>
        <end position="129"/>
    </location>
</feature>
<dbReference type="InterPro" id="IPR038763">
    <property type="entry name" value="DHH_sf"/>
</dbReference>
<comment type="catalytic activity">
    <reaction evidence="7">
        <text>diphosphate + H2O = 2 phosphate + H(+)</text>
        <dbReference type="Rhea" id="RHEA:24576"/>
        <dbReference type="ChEBI" id="CHEBI:15377"/>
        <dbReference type="ChEBI" id="CHEBI:15378"/>
        <dbReference type="ChEBI" id="CHEBI:33019"/>
        <dbReference type="ChEBI" id="CHEBI:43474"/>
        <dbReference type="EC" id="3.6.1.1"/>
    </reaction>
</comment>
<protein>
    <recommendedName>
        <fullName evidence="2">inorganic diphosphatase</fullName>
        <ecNumber evidence="2">3.6.1.1</ecNumber>
    </recommendedName>
    <alternativeName>
        <fullName evidence="6">Pyrophosphate phospho-hydrolase</fullName>
    </alternativeName>
</protein>
<dbReference type="Gene3D" id="3.10.310.20">
    <property type="entry name" value="DHHA2 domain"/>
    <property type="match status" value="1"/>
</dbReference>
<evidence type="ECO:0000256" key="7">
    <source>
        <dbReference type="ARBA" id="ARBA00047820"/>
    </source>
</evidence>
<keyword evidence="11" id="KW-1185">Reference proteome</keyword>
<dbReference type="Gene3D" id="3.90.1640.10">
    <property type="entry name" value="inorganic pyrophosphatase (n-terminal core)"/>
    <property type="match status" value="1"/>
</dbReference>
<dbReference type="RefSeq" id="WP_019224622.1">
    <property type="nucleotide sequence ID" value="NZ_CP007033.1"/>
</dbReference>
<dbReference type="PROSITE" id="PS51371">
    <property type="entry name" value="CBS"/>
    <property type="match status" value="2"/>
</dbReference>
<evidence type="ECO:0000256" key="6">
    <source>
        <dbReference type="ARBA" id="ARBA00032535"/>
    </source>
</evidence>
<keyword evidence="8" id="KW-0129">CBS domain</keyword>
<dbReference type="NCBIfam" id="NF011441">
    <property type="entry name" value="PRK14869.1-3"/>
    <property type="match status" value="1"/>
</dbReference>
<dbReference type="InterPro" id="IPR038222">
    <property type="entry name" value="DHHA2_dom_sf"/>
</dbReference>
<dbReference type="InterPro" id="IPR010766">
    <property type="entry name" value="DRTGG"/>
</dbReference>
<sequence>MDKLVFVTGHKNPDTDSICSAIAYAELKKKLGVNAVPKRLGDINRETEFVLKHFGVEIPEHLFTVKTQVADLNVDQAFPVSPDISIKTAWHLMKKNNIKTIPVIDDHERLLGIVTLSDITNNYMDALDNNTIASTRTTLRNIAETLNATLICGSQEDFETTGKVVVAAVEPDDLHSFVEPGDIVITGNRLDIQLKALEYGTTCLILTCGGDPSQELIEEARSRNIVLLTTPIDTYTTVRLVNQSIPVGAVMTSQNLISFNIDDFIDDIQDKMLKTRYRSYPIVDDNNRIQGFISRYHLISQRKKNVILVDHNEKSQTVNGIEEAEILEIIDHHRLGDIQTASPIFLRNEPVGSTSTIVANMFFEMGIRPSKSIAGILCSAILSDTLKFKSPTSTYVDRMTAEKLAEIAGIDDMDKYANQMFKEGSSLQGKTLKEIFYQDFKDYTFGKYRIGIGQVFTMDKEKISEMEDSLIAFMKQLCAERGYHLLMLFVTDILDQTSEVLFSGEEKELISLAFNVDLGENSVCLPGIVSRKKQVVPLISVAVDK</sequence>
<comment type="cofactor">
    <cofactor evidence="1">
        <name>Mn(2+)</name>
        <dbReference type="ChEBI" id="CHEBI:29035"/>
    </cofactor>
</comment>
<dbReference type="InterPro" id="IPR000644">
    <property type="entry name" value="CBS_dom"/>
</dbReference>
<proteinExistence type="predicted"/>
<keyword evidence="4 10" id="KW-0378">Hydrolase</keyword>
<dbReference type="Gene3D" id="3.40.1390.20">
    <property type="entry name" value="HprK N-terminal domain-like"/>
    <property type="match status" value="1"/>
</dbReference>
<keyword evidence="3" id="KW-0479">Metal-binding</keyword>